<protein>
    <submittedName>
        <fullName evidence="2">TnsA endonuclease N-terminal domain-containing protein</fullName>
    </submittedName>
</protein>
<evidence type="ECO:0000313" key="2">
    <source>
        <dbReference type="EMBL" id="MFC6331003.1"/>
    </source>
</evidence>
<keyword evidence="2" id="KW-0378">Hydrolase</keyword>
<reference evidence="3" key="1">
    <citation type="journal article" date="2019" name="Int. J. Syst. Evol. Microbiol.">
        <title>The Global Catalogue of Microorganisms (GCM) 10K type strain sequencing project: providing services to taxonomists for standard genome sequencing and annotation.</title>
        <authorList>
            <consortium name="The Broad Institute Genomics Platform"/>
            <consortium name="The Broad Institute Genome Sequencing Center for Infectious Disease"/>
            <person name="Wu L."/>
            <person name="Ma J."/>
        </authorList>
    </citation>
    <scope>NUCLEOTIDE SEQUENCE [LARGE SCALE GENOMIC DNA]</scope>
    <source>
        <strain evidence="3">PCU 280</strain>
    </source>
</reference>
<dbReference type="RefSeq" id="WP_379229764.1">
    <property type="nucleotide sequence ID" value="NZ_JBHSTE010000001.1"/>
</dbReference>
<dbReference type="InterPro" id="IPR011335">
    <property type="entry name" value="Restrct_endonuc-II-like"/>
</dbReference>
<comment type="caution">
    <text evidence="2">The sequence shown here is derived from an EMBL/GenBank/DDBJ whole genome shotgun (WGS) entry which is preliminary data.</text>
</comment>
<dbReference type="Proteomes" id="UP001596233">
    <property type="component" value="Unassembled WGS sequence"/>
</dbReference>
<proteinExistence type="predicted"/>
<dbReference type="GO" id="GO:0004519">
    <property type="term" value="F:endonuclease activity"/>
    <property type="evidence" value="ECO:0007669"/>
    <property type="project" value="UniProtKB-KW"/>
</dbReference>
<organism evidence="2 3">
    <name type="scientific">Paenibacillus septentrionalis</name>
    <dbReference type="NCBI Taxonomy" id="429342"/>
    <lineage>
        <taxon>Bacteria</taxon>
        <taxon>Bacillati</taxon>
        <taxon>Bacillota</taxon>
        <taxon>Bacilli</taxon>
        <taxon>Bacillales</taxon>
        <taxon>Paenibacillaceae</taxon>
        <taxon>Paenibacillus</taxon>
    </lineage>
</organism>
<sequence length="219" mass="26013">MQQPKIMPRGSKYGSNYWISEGPKVGMRQVTFYSDLEFDHWVYVETEPEVEKYCEQYPEISYVLNGELHTSVFDMWIQLRDGSIKCCEIKYESELTSENPQYERTLRQIEAQRAYCEKHGIHYEIVTDKHLRQNPYELENRLKIISFVKNNPVPSATAQLRKYLRNERKSMQDLTDLSSIPYPLVHNACLWLCYQGVIQLNLDESIICRKTEVWLREPC</sequence>
<gene>
    <name evidence="2" type="ORF">ACFP56_00085</name>
</gene>
<dbReference type="SUPFAM" id="SSF52980">
    <property type="entry name" value="Restriction endonuclease-like"/>
    <property type="match status" value="1"/>
</dbReference>
<evidence type="ECO:0000313" key="3">
    <source>
        <dbReference type="Proteomes" id="UP001596233"/>
    </source>
</evidence>
<keyword evidence="3" id="KW-1185">Reference proteome</keyword>
<name>A0ABW1UXZ6_9BACL</name>
<keyword evidence="2" id="KW-0255">Endonuclease</keyword>
<feature type="domain" description="TnsA endonuclease N-terminal" evidence="1">
    <location>
        <begin position="48"/>
        <end position="128"/>
    </location>
</feature>
<keyword evidence="2" id="KW-0540">Nuclease</keyword>
<dbReference type="Gene3D" id="3.40.1350.10">
    <property type="match status" value="1"/>
</dbReference>
<accession>A0ABW1UXZ6</accession>
<dbReference type="Pfam" id="PF08722">
    <property type="entry name" value="Tn7_TnsA-like_N"/>
    <property type="match status" value="1"/>
</dbReference>
<dbReference type="EMBL" id="JBHSTE010000001">
    <property type="protein sequence ID" value="MFC6331003.1"/>
    <property type="molecule type" value="Genomic_DNA"/>
</dbReference>
<dbReference type="InterPro" id="IPR011856">
    <property type="entry name" value="tRNA_endonuc-like_dom_sf"/>
</dbReference>
<evidence type="ECO:0000259" key="1">
    <source>
        <dbReference type="Pfam" id="PF08722"/>
    </source>
</evidence>
<dbReference type="InterPro" id="IPR014833">
    <property type="entry name" value="TnsA_N"/>
</dbReference>